<comment type="caution">
    <text evidence="6">The sequence shown here is derived from an EMBL/GenBank/DDBJ whole genome shotgun (WGS) entry which is preliminary data.</text>
</comment>
<gene>
    <name evidence="6" type="ORF">ACR52_00785</name>
</gene>
<dbReference type="GO" id="GO:0016887">
    <property type="term" value="F:ATP hydrolysis activity"/>
    <property type="evidence" value="ECO:0007669"/>
    <property type="project" value="InterPro"/>
</dbReference>
<dbReference type="OrthoDB" id="9776369at2"/>
<dbReference type="CDD" id="cd03216">
    <property type="entry name" value="ABC_Carb_Monos_I"/>
    <property type="match status" value="1"/>
</dbReference>
<dbReference type="EMBL" id="LFMW01000001">
    <property type="protein sequence ID" value="KMT57180.1"/>
    <property type="molecule type" value="Genomic_DNA"/>
</dbReference>
<dbReference type="PROSITE" id="PS50893">
    <property type="entry name" value="ABC_TRANSPORTER_2"/>
    <property type="match status" value="1"/>
</dbReference>
<evidence type="ECO:0000313" key="7">
    <source>
        <dbReference type="Proteomes" id="UP000037551"/>
    </source>
</evidence>
<dbReference type="Gene3D" id="3.40.50.300">
    <property type="entry name" value="P-loop containing nucleotide triphosphate hydrolases"/>
    <property type="match status" value="1"/>
</dbReference>
<keyword evidence="2" id="KW-0677">Repeat</keyword>
<reference evidence="6 7" key="1">
    <citation type="submission" date="2015-06" db="EMBL/GenBank/DDBJ databases">
        <title>Draft genome sequence of an Antarctic Pseudomonas sp. strain KG01 with full potential for biotechnological applications.</title>
        <authorList>
            <person name="Pavlov M.S."/>
            <person name="Lira F."/>
            <person name="Martinez J.L."/>
            <person name="Marshall S.H."/>
        </authorList>
    </citation>
    <scope>NUCLEOTIDE SEQUENCE [LARGE SCALE GENOMIC DNA]</scope>
    <source>
        <strain evidence="6 7">KG01</strain>
    </source>
</reference>
<keyword evidence="4 6" id="KW-0067">ATP-binding</keyword>
<evidence type="ECO:0000259" key="5">
    <source>
        <dbReference type="PROSITE" id="PS50893"/>
    </source>
</evidence>
<evidence type="ECO:0000313" key="6">
    <source>
        <dbReference type="EMBL" id="KMT57180.1"/>
    </source>
</evidence>
<accession>A0A0J8G3R7</accession>
<dbReference type="AlphaFoldDB" id="A0A0J8G3R7"/>
<keyword evidence="1" id="KW-0813">Transport</keyword>
<dbReference type="InterPro" id="IPR003439">
    <property type="entry name" value="ABC_transporter-like_ATP-bd"/>
</dbReference>
<dbReference type="PATRIC" id="fig|1674920.3.peg.154"/>
<dbReference type="PANTHER" id="PTHR43790">
    <property type="entry name" value="CARBOHYDRATE TRANSPORT ATP-BINDING PROTEIN MG119-RELATED"/>
    <property type="match status" value="1"/>
</dbReference>
<keyword evidence="3" id="KW-0547">Nucleotide-binding</keyword>
<evidence type="ECO:0000256" key="4">
    <source>
        <dbReference type="ARBA" id="ARBA00022840"/>
    </source>
</evidence>
<keyword evidence="7" id="KW-1185">Reference proteome</keyword>
<evidence type="ECO:0000256" key="3">
    <source>
        <dbReference type="ARBA" id="ARBA00022741"/>
    </source>
</evidence>
<evidence type="ECO:0000256" key="1">
    <source>
        <dbReference type="ARBA" id="ARBA00022448"/>
    </source>
</evidence>
<evidence type="ECO:0000256" key="2">
    <source>
        <dbReference type="ARBA" id="ARBA00022737"/>
    </source>
</evidence>
<protein>
    <submittedName>
        <fullName evidence="6">Ribose ABC transporter ATP-binding protein</fullName>
    </submittedName>
</protein>
<sequence>MSNPVAAAPEPLVRACDLCKTFGAQRALDQVSLDIYPGEGVALLGASGAGKSTLVKILGGSLAPDTGELWVDGTRQRFVSPLSARRVGIVAVHQRPDDGIAPGLSVAENLLLDELCQPDADFLLNRKNLLQRAQTIADGLGLDLPLQHPVERLGQADRQLLVLARAFALQPKLLVLDEPTAALSETDAERLLGLIDSQRSKGVAILYISERMSDLQRVTNRAIVLQEGRLTRDLNMRHLPTVAYTLFGDTSQTPLLVADKALPVPFLERFTRAGFIRNRAEGRAVRERVAGLQVDGGESGVKRKAGTDPDT</sequence>
<name>A0A0J8G3R7_9PSED</name>
<proteinExistence type="predicted"/>
<dbReference type="InterPro" id="IPR003593">
    <property type="entry name" value="AAA+_ATPase"/>
</dbReference>
<dbReference type="STRING" id="1674920.ACR52_00785"/>
<feature type="domain" description="ABC transporter" evidence="5">
    <location>
        <begin position="13"/>
        <end position="252"/>
    </location>
</feature>
<dbReference type="InterPro" id="IPR027417">
    <property type="entry name" value="P-loop_NTPase"/>
</dbReference>
<dbReference type="InterPro" id="IPR050107">
    <property type="entry name" value="ABC_carbohydrate_import_ATPase"/>
</dbReference>
<dbReference type="Proteomes" id="UP000037551">
    <property type="component" value="Unassembled WGS sequence"/>
</dbReference>
<dbReference type="GO" id="GO:0005524">
    <property type="term" value="F:ATP binding"/>
    <property type="evidence" value="ECO:0007669"/>
    <property type="project" value="UniProtKB-KW"/>
</dbReference>
<dbReference type="PANTHER" id="PTHR43790:SF9">
    <property type="entry name" value="GALACTOFURANOSE TRANSPORTER ATP-BINDING PROTEIN YTFR"/>
    <property type="match status" value="1"/>
</dbReference>
<dbReference type="SMART" id="SM00382">
    <property type="entry name" value="AAA"/>
    <property type="match status" value="1"/>
</dbReference>
<organism evidence="6 7">
    <name type="scientific">Pseudomonas fildesensis</name>
    <dbReference type="NCBI Taxonomy" id="1674920"/>
    <lineage>
        <taxon>Bacteria</taxon>
        <taxon>Pseudomonadati</taxon>
        <taxon>Pseudomonadota</taxon>
        <taxon>Gammaproteobacteria</taxon>
        <taxon>Pseudomonadales</taxon>
        <taxon>Pseudomonadaceae</taxon>
        <taxon>Pseudomonas</taxon>
    </lineage>
</organism>
<dbReference type="Pfam" id="PF00005">
    <property type="entry name" value="ABC_tran"/>
    <property type="match status" value="1"/>
</dbReference>
<dbReference type="RefSeq" id="WP_048719397.1">
    <property type="nucleotide sequence ID" value="NZ_LFMW01000001.1"/>
</dbReference>
<dbReference type="SUPFAM" id="SSF52540">
    <property type="entry name" value="P-loop containing nucleoside triphosphate hydrolases"/>
    <property type="match status" value="1"/>
</dbReference>